<dbReference type="EMBL" id="QJPH01000134">
    <property type="protein sequence ID" value="PZN85100.1"/>
    <property type="molecule type" value="Genomic_DNA"/>
</dbReference>
<proteinExistence type="predicted"/>
<dbReference type="AlphaFoldDB" id="A0A2W4TCW8"/>
<protein>
    <submittedName>
        <fullName evidence="1">Uncharacterized protein</fullName>
    </submittedName>
</protein>
<accession>A0A2W4TCW8</accession>
<name>A0A2W4TCW8_9GAMM</name>
<dbReference type="Proteomes" id="UP000249396">
    <property type="component" value="Unassembled WGS sequence"/>
</dbReference>
<gene>
    <name evidence="1" type="ORF">DM484_01785</name>
</gene>
<comment type="caution">
    <text evidence="1">The sequence shown here is derived from an EMBL/GenBank/DDBJ whole genome shotgun (WGS) entry which is preliminary data.</text>
</comment>
<organism evidence="1 2">
    <name type="scientific">Candidatus Methylumidiphilus alinenensis</name>
    <dbReference type="NCBI Taxonomy" id="2202197"/>
    <lineage>
        <taxon>Bacteria</taxon>
        <taxon>Pseudomonadati</taxon>
        <taxon>Pseudomonadota</taxon>
        <taxon>Gammaproteobacteria</taxon>
        <taxon>Methylococcales</taxon>
        <taxon>Candidatus Methylumidiphilus</taxon>
    </lineage>
</organism>
<evidence type="ECO:0000313" key="1">
    <source>
        <dbReference type="EMBL" id="PZN85100.1"/>
    </source>
</evidence>
<evidence type="ECO:0000313" key="2">
    <source>
        <dbReference type="Proteomes" id="UP000249396"/>
    </source>
</evidence>
<reference evidence="1 2" key="1">
    <citation type="journal article" date="2018" name="Aquat. Microb. Ecol.">
        <title>Gammaproteobacterial methanotrophs dominate.</title>
        <authorList>
            <person name="Rissanen A.J."/>
            <person name="Saarenheimo J."/>
            <person name="Tiirola M."/>
            <person name="Peura S."/>
            <person name="Aalto S.L."/>
            <person name="Karvinen A."/>
            <person name="Nykanen H."/>
        </authorList>
    </citation>
    <scope>NUCLEOTIDE SEQUENCE [LARGE SCALE GENOMIC DNA]</scope>
    <source>
        <strain evidence="1">AMbin10</strain>
    </source>
</reference>
<sequence>MRFFARYQAPYLAVINKSSQADKSRHFGRDAEIQAMDGSQPVVQVLDSGHLPTRCFMFVDAGTPVVAPCCHPWMLDFGVPAEMTGLQHLCKR</sequence>